<evidence type="ECO:0000313" key="3">
    <source>
        <dbReference type="EMBL" id="WXC83192.1"/>
    </source>
</evidence>
<organism evidence="2">
    <name type="scientific">Bradyrhizobium septentrionale</name>
    <dbReference type="NCBI Taxonomy" id="1404411"/>
    <lineage>
        <taxon>Bacteria</taxon>
        <taxon>Pseudomonadati</taxon>
        <taxon>Pseudomonadota</taxon>
        <taxon>Alphaproteobacteria</taxon>
        <taxon>Hyphomicrobiales</taxon>
        <taxon>Nitrobacteraceae</taxon>
        <taxon>Bradyrhizobium</taxon>
    </lineage>
</organism>
<dbReference type="SUPFAM" id="SSF52266">
    <property type="entry name" value="SGNH hydrolase"/>
    <property type="match status" value="1"/>
</dbReference>
<dbReference type="Proteomes" id="UP001432046">
    <property type="component" value="Chromosome"/>
</dbReference>
<feature type="domain" description="SGNH hydrolase-type esterase" evidence="1">
    <location>
        <begin position="59"/>
        <end position="215"/>
    </location>
</feature>
<dbReference type="AlphaFoldDB" id="A0A974A3D4"/>
<name>A0A974A3D4_9BRAD</name>
<evidence type="ECO:0000313" key="4">
    <source>
        <dbReference type="Proteomes" id="UP001432046"/>
    </source>
</evidence>
<proteinExistence type="predicted"/>
<reference evidence="2" key="1">
    <citation type="submission" date="2020-06" db="EMBL/GenBank/DDBJ databases">
        <title>Whole Genome Sequence of Bradyrhizobium sp. Strain 1S1.</title>
        <authorList>
            <person name="Bromfield E.S.P."/>
            <person name="Cloutier S."/>
        </authorList>
    </citation>
    <scope>NUCLEOTIDE SEQUENCE [LARGE SCALE GENOMIC DNA]</scope>
    <source>
        <strain evidence="2">1S1</strain>
    </source>
</reference>
<keyword evidence="4" id="KW-1185">Reference proteome</keyword>
<evidence type="ECO:0000259" key="1">
    <source>
        <dbReference type="Pfam" id="PF13472"/>
    </source>
</evidence>
<dbReference type="InterPro" id="IPR013830">
    <property type="entry name" value="SGNH_hydro"/>
</dbReference>
<dbReference type="EMBL" id="CP147711">
    <property type="protein sequence ID" value="WXC83192.1"/>
    <property type="molecule type" value="Genomic_DNA"/>
</dbReference>
<dbReference type="EMBL" id="JAAOLE020000001">
    <property type="protein sequence ID" value="NVI46918.1"/>
    <property type="molecule type" value="Genomic_DNA"/>
</dbReference>
<reference evidence="3" key="3">
    <citation type="submission" date="2024-03" db="EMBL/GenBank/DDBJ databases">
        <authorList>
            <person name="Bromfield E.S.P."/>
            <person name="Cloutier S."/>
        </authorList>
    </citation>
    <scope>NUCLEOTIDE SEQUENCE</scope>
    <source>
        <strain evidence="3">5S5</strain>
    </source>
</reference>
<evidence type="ECO:0000313" key="2">
    <source>
        <dbReference type="EMBL" id="NVI46918.1"/>
    </source>
</evidence>
<accession>A0A974A3D4</accession>
<reference evidence="3" key="2">
    <citation type="journal article" date="2021" name="Int. J. Syst. Evol. Microbiol.">
        <title>Bradyrhizobium septentrionale sp. nov. (sv. septentrionale) and Bradyrhizobium quebecense sp. nov. (sv. septentrionale) associated with legumes native to Canada possess rearranged symbiosis genes and numerous insertion sequences.</title>
        <authorList>
            <person name="Bromfield E.S.P."/>
            <person name="Cloutier S."/>
        </authorList>
    </citation>
    <scope>NUCLEOTIDE SEQUENCE</scope>
    <source>
        <strain evidence="3">5S5</strain>
    </source>
</reference>
<dbReference type="Gene3D" id="3.40.50.1110">
    <property type="entry name" value="SGNH hydrolase"/>
    <property type="match status" value="1"/>
</dbReference>
<gene>
    <name evidence="2" type="ORF">HAP48_028950</name>
    <name evidence="3" type="ORF">WDK88_17225</name>
</gene>
<dbReference type="Pfam" id="PF13472">
    <property type="entry name" value="Lipase_GDSL_2"/>
    <property type="match status" value="1"/>
</dbReference>
<dbReference type="InterPro" id="IPR036514">
    <property type="entry name" value="SGNH_hydro_sf"/>
</dbReference>
<protein>
    <submittedName>
        <fullName evidence="3">GDSL-type esterase/lipase family protein</fullName>
    </submittedName>
</protein>
<dbReference type="RefSeq" id="WP_166206585.1">
    <property type="nucleotide sequence ID" value="NZ_CP088285.1"/>
</dbReference>
<dbReference type="GO" id="GO:0016788">
    <property type="term" value="F:hydrolase activity, acting on ester bonds"/>
    <property type="evidence" value="ECO:0007669"/>
    <property type="project" value="UniProtKB-ARBA"/>
</dbReference>
<sequence length="228" mass="24862">MAIISSTSAAPLSGPACDEADQQIASTPTVPDSANALRRDLKNVSSLPAEASIVMLGDSLVEAWPQDLASSLAAGRPVLNLGVGRDRIQNTLWLLTSFEQQLKRIQPQSVILLLGTNNIYLDKPCGVRLAFDHLFDRISRIWPKARLVQILILPRGPNMTGAKENISAVNASLSSREKSVQKYRVLDASAIACQNSTPCANYREDLLHLTRTGYEQLTQIVRTNLSSN</sequence>